<dbReference type="VEuPathDB" id="FungiDB:MUCCIDRAFT_82207"/>
<keyword evidence="1" id="KW-1133">Transmembrane helix</keyword>
<name>A0A168K030_MUCCL</name>
<keyword evidence="4" id="KW-1185">Reference proteome</keyword>
<dbReference type="EMBL" id="AMYB01000005">
    <property type="protein sequence ID" value="OAD01826.1"/>
    <property type="molecule type" value="Genomic_DNA"/>
</dbReference>
<evidence type="ECO:0000313" key="3">
    <source>
        <dbReference type="EMBL" id="OAD01826.1"/>
    </source>
</evidence>
<keyword evidence="1" id="KW-0812">Transmembrane</keyword>
<organism evidence="3 4">
    <name type="scientific">Mucor lusitanicus CBS 277.49</name>
    <dbReference type="NCBI Taxonomy" id="747725"/>
    <lineage>
        <taxon>Eukaryota</taxon>
        <taxon>Fungi</taxon>
        <taxon>Fungi incertae sedis</taxon>
        <taxon>Mucoromycota</taxon>
        <taxon>Mucoromycotina</taxon>
        <taxon>Mucoromycetes</taxon>
        <taxon>Mucorales</taxon>
        <taxon>Mucorineae</taxon>
        <taxon>Mucoraceae</taxon>
        <taxon>Mucor</taxon>
    </lineage>
</organism>
<comment type="caution">
    <text evidence="3">The sequence shown here is derived from an EMBL/GenBank/DDBJ whole genome shotgun (WGS) entry which is preliminary data.</text>
</comment>
<dbReference type="PANTHER" id="PTHR46599:SF3">
    <property type="entry name" value="PIGGYBAC TRANSPOSABLE ELEMENT-DERIVED PROTEIN 4"/>
    <property type="match status" value="1"/>
</dbReference>
<protein>
    <recommendedName>
        <fullName evidence="2">PiggyBac transposable element-derived protein domain-containing protein</fullName>
    </recommendedName>
</protein>
<evidence type="ECO:0000256" key="1">
    <source>
        <dbReference type="SAM" id="Phobius"/>
    </source>
</evidence>
<feature type="domain" description="PiggyBac transposable element-derived protein" evidence="2">
    <location>
        <begin position="5"/>
        <end position="188"/>
    </location>
</feature>
<gene>
    <name evidence="3" type="ORF">MUCCIDRAFT_82207</name>
</gene>
<dbReference type="InterPro" id="IPR029526">
    <property type="entry name" value="PGBD"/>
</dbReference>
<dbReference type="PANTHER" id="PTHR46599">
    <property type="entry name" value="PIGGYBAC TRANSPOSABLE ELEMENT-DERIVED PROTEIN 4"/>
    <property type="match status" value="1"/>
</dbReference>
<evidence type="ECO:0000259" key="2">
    <source>
        <dbReference type="Pfam" id="PF13843"/>
    </source>
</evidence>
<feature type="transmembrane region" description="Helical" evidence="1">
    <location>
        <begin position="211"/>
        <end position="234"/>
    </location>
</feature>
<sequence>METVSDPLSKKYENNDTGMKKLTATVKLLVKPWFVGSGRTVIADSWFGSPDDMISMLNSIGLYGIMQVAKRRYWPRGMPITNVADQPLYNEAEDFGQSPYPSLFSTRQEGEDFILSCSATRGETMQIMRESREMEQPEVVHEYETHKSSVDAANNPRNNMPSYHDIISTERWEMRFSGFVLGICEANTFSAYRNFYANSSNMGHTTFRDTFVWFFLNYCGALSNPSFCLMLFNVKPQKYKWFKILMIKPAASVAVDL</sequence>
<dbReference type="STRING" id="747725.A0A168K030"/>
<accession>A0A168K030</accession>
<proteinExistence type="predicted"/>
<dbReference type="OrthoDB" id="2266739at2759"/>
<evidence type="ECO:0000313" key="4">
    <source>
        <dbReference type="Proteomes" id="UP000077051"/>
    </source>
</evidence>
<dbReference type="Pfam" id="PF13843">
    <property type="entry name" value="DDE_Tnp_1_7"/>
    <property type="match status" value="1"/>
</dbReference>
<dbReference type="AlphaFoldDB" id="A0A168K030"/>
<reference evidence="3 4" key="1">
    <citation type="submission" date="2015-06" db="EMBL/GenBank/DDBJ databases">
        <title>Expansion of signal transduction pathways in fungi by whole-genome duplication.</title>
        <authorList>
            <consortium name="DOE Joint Genome Institute"/>
            <person name="Corrochano L.M."/>
            <person name="Kuo A."/>
            <person name="Marcet-Houben M."/>
            <person name="Polaino S."/>
            <person name="Salamov A."/>
            <person name="Villalobos J.M."/>
            <person name="Alvarez M.I."/>
            <person name="Avalos J."/>
            <person name="Benito E.P."/>
            <person name="Benoit I."/>
            <person name="Burger G."/>
            <person name="Camino L.P."/>
            <person name="Canovas D."/>
            <person name="Cerda-Olmedo E."/>
            <person name="Cheng J.-F."/>
            <person name="Dominguez A."/>
            <person name="Elias M."/>
            <person name="Eslava A.P."/>
            <person name="Glaser F."/>
            <person name="Grimwood J."/>
            <person name="Gutierrez G."/>
            <person name="Heitman J."/>
            <person name="Henrissat B."/>
            <person name="Iturriaga E.A."/>
            <person name="Lang B.F."/>
            <person name="Lavin J.L."/>
            <person name="Lee S."/>
            <person name="Li W."/>
            <person name="Lindquist E."/>
            <person name="Lopez-Garcia S."/>
            <person name="Luque E.M."/>
            <person name="Marcos A.T."/>
            <person name="Martin J."/>
            <person name="Mccluskey K."/>
            <person name="Medina H.R."/>
            <person name="Miralles-Duran A."/>
            <person name="Miyazaki A."/>
            <person name="Munoz-Torres E."/>
            <person name="Oguiza J.A."/>
            <person name="Ohm R."/>
            <person name="Olmedo M."/>
            <person name="Orejas M."/>
            <person name="Ortiz-Castellanos L."/>
            <person name="Pisabarro A.G."/>
            <person name="Rodriguez-Romero J."/>
            <person name="Ruiz-Herrera J."/>
            <person name="Ruiz-Vazquez R."/>
            <person name="Sanz C."/>
            <person name="Schackwitz W."/>
            <person name="Schmutz J."/>
            <person name="Shahriari M."/>
            <person name="Shelest E."/>
            <person name="Silva-Franco F."/>
            <person name="Soanes D."/>
            <person name="Syed K."/>
            <person name="Tagua V.G."/>
            <person name="Talbot N.J."/>
            <person name="Thon M."/>
            <person name="De Vries R.P."/>
            <person name="Wiebenga A."/>
            <person name="Yadav J.S."/>
            <person name="Braun E.L."/>
            <person name="Baker S."/>
            <person name="Garre V."/>
            <person name="Horwitz B."/>
            <person name="Torres-Martinez S."/>
            <person name="Idnurm A."/>
            <person name="Herrera-Estrella A."/>
            <person name="Gabaldon T."/>
            <person name="Grigoriev I.V."/>
        </authorList>
    </citation>
    <scope>NUCLEOTIDE SEQUENCE [LARGE SCALE GENOMIC DNA]</scope>
    <source>
        <strain evidence="3 4">CBS 277.49</strain>
    </source>
</reference>
<dbReference type="Proteomes" id="UP000077051">
    <property type="component" value="Unassembled WGS sequence"/>
</dbReference>
<keyword evidence="1" id="KW-0472">Membrane</keyword>